<dbReference type="AlphaFoldDB" id="A0AAN6W9A7"/>
<accession>A0AAN6W9A7</accession>
<protein>
    <submittedName>
        <fullName evidence="2">CHAT domain-containing protein</fullName>
    </submittedName>
</protein>
<evidence type="ECO:0000313" key="3">
    <source>
        <dbReference type="Proteomes" id="UP001302321"/>
    </source>
</evidence>
<dbReference type="InterPro" id="IPR024983">
    <property type="entry name" value="CHAT_dom"/>
</dbReference>
<organism evidence="2 3">
    <name type="scientific">Triangularia setosa</name>
    <dbReference type="NCBI Taxonomy" id="2587417"/>
    <lineage>
        <taxon>Eukaryota</taxon>
        <taxon>Fungi</taxon>
        <taxon>Dikarya</taxon>
        <taxon>Ascomycota</taxon>
        <taxon>Pezizomycotina</taxon>
        <taxon>Sordariomycetes</taxon>
        <taxon>Sordariomycetidae</taxon>
        <taxon>Sordariales</taxon>
        <taxon>Podosporaceae</taxon>
        <taxon>Triangularia</taxon>
    </lineage>
</organism>
<sequence length="996" mass="110563">MRFSGSFDPSDLEESIQVMEKGIRLMPPEDRLSRSSLLFDLSNALDTKFAESGDMSDLQRSITAMRACVDGELRLITLAGRLRAKFNKTGAVADVQDAIVLMRRVVDGISEPKARARNLGIVGFLNAIPALQEVVDITPQDHPSRGRRVRDLGLWMEMRYSITGDIRNLDRAIQLLQESVNLTPRTDGNRAEWLHSFAIFLGYRYQRIGALADVEEGIRALEEAIGLTDEIGNRNNELPGLQYHLGSQLMWRYERTKAAADISNAIRVLQQASVSPCGSSADKNRRTHSAGSLGSALFSRFRNTREFPDLQEAIRVSLASVQEMKNNDLRDPIQSSNLAIGLNNIGLMYEERFLRLGNIVDLEEAINVQRKCLSMVLGGVLDDHPQAALWGLHLGLSLDRRYRMTKSMPDLAEAISLCLSALRQENSFPRIRIRAGRHAVRLCALASNWEEAYEAASATVNLIPSWMLQSLENSDKQHLFGQNIGFASDVAAVALNAGKDAYTALLLLEQGRGVLAGSLEGLRADSFSLHSKHLELAERLAYLRQDLDQPDSVELGVESLSWETRASRRYDASRELELLLAEIRQQAGFEDFLLPPKKNEMRSAAGCGPVIVINVSKYRCDAFLVERHQIRCLPLPNLNVDEIERRACQGNLGSLPVLRWLWDVIAHPILDALGLTKPPPSAAWPHIWWIPTGSLRRFPLHAAGYHTFPSTSSVLDIAMSSYGLSVKSLLHSRLQRAIATTPTTVTTPPSLESTGKILLVAMPTTAGHKPLPFAAQEIAVLQALSPELNLIPLIPARRKDDVVRHLPECKVFHFAGHGYADPADPAKSSLLLDDWATNRLTVNTLMGLNLRAQQQRQHRPFLAYLSACGTGRTRDEKLVDESVHIVGACHLAGFRHVIGTLWEVRDESCVDVARIVYEGLRDGGMSDESVCAGLHRALRELRRRWVMVGKDTVVREEDDDGDDDRREAKLKLKSGGVGAGAEAGEVLYWVPYVHFG</sequence>
<feature type="domain" description="CHAT" evidence="1">
    <location>
        <begin position="656"/>
        <end position="996"/>
    </location>
</feature>
<proteinExistence type="predicted"/>
<evidence type="ECO:0000259" key="1">
    <source>
        <dbReference type="Pfam" id="PF12770"/>
    </source>
</evidence>
<keyword evidence="3" id="KW-1185">Reference proteome</keyword>
<evidence type="ECO:0000313" key="2">
    <source>
        <dbReference type="EMBL" id="KAK4176442.1"/>
    </source>
</evidence>
<dbReference type="EMBL" id="MU866197">
    <property type="protein sequence ID" value="KAK4176442.1"/>
    <property type="molecule type" value="Genomic_DNA"/>
</dbReference>
<reference evidence="2" key="2">
    <citation type="submission" date="2023-05" db="EMBL/GenBank/DDBJ databases">
        <authorList>
            <consortium name="Lawrence Berkeley National Laboratory"/>
            <person name="Steindorff A."/>
            <person name="Hensen N."/>
            <person name="Bonometti L."/>
            <person name="Westerberg I."/>
            <person name="Brannstrom I.O."/>
            <person name="Guillou S."/>
            <person name="Cros-Aarteil S."/>
            <person name="Calhoun S."/>
            <person name="Haridas S."/>
            <person name="Kuo A."/>
            <person name="Mondo S."/>
            <person name="Pangilinan J."/>
            <person name="Riley R."/>
            <person name="Labutti K."/>
            <person name="Andreopoulos B."/>
            <person name="Lipzen A."/>
            <person name="Chen C."/>
            <person name="Yanf M."/>
            <person name="Daum C."/>
            <person name="Ng V."/>
            <person name="Clum A."/>
            <person name="Ohm R."/>
            <person name="Martin F."/>
            <person name="Silar P."/>
            <person name="Natvig D."/>
            <person name="Lalanne C."/>
            <person name="Gautier V."/>
            <person name="Ament-Velasquez S.L."/>
            <person name="Kruys A."/>
            <person name="Hutchinson M.I."/>
            <person name="Powell A.J."/>
            <person name="Barry K."/>
            <person name="Miller A.N."/>
            <person name="Grigoriev I.V."/>
            <person name="Debuchy R."/>
            <person name="Gladieux P."/>
            <person name="Thoren M.H."/>
            <person name="Johannesson H."/>
        </authorList>
    </citation>
    <scope>NUCLEOTIDE SEQUENCE</scope>
    <source>
        <strain evidence="2">CBS 892.96</strain>
    </source>
</reference>
<gene>
    <name evidence="2" type="ORF">QBC36DRAFT_346289</name>
</gene>
<dbReference type="Gene3D" id="1.25.40.10">
    <property type="entry name" value="Tetratricopeptide repeat domain"/>
    <property type="match status" value="1"/>
</dbReference>
<dbReference type="Proteomes" id="UP001302321">
    <property type="component" value="Unassembled WGS sequence"/>
</dbReference>
<dbReference type="Pfam" id="PF12770">
    <property type="entry name" value="CHAT"/>
    <property type="match status" value="1"/>
</dbReference>
<dbReference type="InterPro" id="IPR011990">
    <property type="entry name" value="TPR-like_helical_dom_sf"/>
</dbReference>
<reference evidence="2" key="1">
    <citation type="journal article" date="2023" name="Mol. Phylogenet. Evol.">
        <title>Genome-scale phylogeny and comparative genomics of the fungal order Sordariales.</title>
        <authorList>
            <person name="Hensen N."/>
            <person name="Bonometti L."/>
            <person name="Westerberg I."/>
            <person name="Brannstrom I.O."/>
            <person name="Guillou S."/>
            <person name="Cros-Aarteil S."/>
            <person name="Calhoun S."/>
            <person name="Haridas S."/>
            <person name="Kuo A."/>
            <person name="Mondo S."/>
            <person name="Pangilinan J."/>
            <person name="Riley R."/>
            <person name="LaButti K."/>
            <person name="Andreopoulos B."/>
            <person name="Lipzen A."/>
            <person name="Chen C."/>
            <person name="Yan M."/>
            <person name="Daum C."/>
            <person name="Ng V."/>
            <person name="Clum A."/>
            <person name="Steindorff A."/>
            <person name="Ohm R.A."/>
            <person name="Martin F."/>
            <person name="Silar P."/>
            <person name="Natvig D.O."/>
            <person name="Lalanne C."/>
            <person name="Gautier V."/>
            <person name="Ament-Velasquez S.L."/>
            <person name="Kruys A."/>
            <person name="Hutchinson M.I."/>
            <person name="Powell A.J."/>
            <person name="Barry K."/>
            <person name="Miller A.N."/>
            <person name="Grigoriev I.V."/>
            <person name="Debuchy R."/>
            <person name="Gladieux P."/>
            <person name="Hiltunen Thoren M."/>
            <person name="Johannesson H."/>
        </authorList>
    </citation>
    <scope>NUCLEOTIDE SEQUENCE</scope>
    <source>
        <strain evidence="2">CBS 892.96</strain>
    </source>
</reference>
<comment type="caution">
    <text evidence="2">The sequence shown here is derived from an EMBL/GenBank/DDBJ whole genome shotgun (WGS) entry which is preliminary data.</text>
</comment>
<name>A0AAN6W9A7_9PEZI</name>